<accession>A0AC34FNW7</accession>
<evidence type="ECO:0000313" key="2">
    <source>
        <dbReference type="WBParaSite" id="ES5_v2.g19093.t1"/>
    </source>
</evidence>
<reference evidence="2" key="1">
    <citation type="submission" date="2022-11" db="UniProtKB">
        <authorList>
            <consortium name="WormBaseParasite"/>
        </authorList>
    </citation>
    <scope>IDENTIFICATION</scope>
</reference>
<dbReference type="WBParaSite" id="ES5_v2.g19093.t1">
    <property type="protein sequence ID" value="ES5_v2.g19093.t1"/>
    <property type="gene ID" value="ES5_v2.g19093"/>
</dbReference>
<proteinExistence type="predicted"/>
<protein>
    <submittedName>
        <fullName evidence="2">Apple domain-containing protein</fullName>
    </submittedName>
</protein>
<sequence length="459" mass="51039">MTQSQKRRLATIFFIQIFLISTSLAACPTIFYAKQIDFNELKKLDFYHTQLNVQTASECANVCTKKQFCRTAVYNHEAKTCAASFDIKIDCLKSRERYNDFFLTATSSTPLSIITCIDRCKNGELQKPLDFAHEKSGEDIEKPEKSEHSPKFSVHFTTPKDSDLNNIITSSSDETTFTPQPIIITEDNLKSENKTVKMIPQPLGFEAATSSKDSASASSASDGSHNDDDDKSDSAKVKTAFKDKEPISESSTTKSLFTTTTEPIVVNGKVLSLNAVRELVEYERTSTTTTTTPRPIILTTEEGFMNTFVISGVGDIFKEALADRNNQGQGHLSPELSTDATASESCYRTISQQLLYRAAFEKLGGRVSMNDCRCACARTWENSETKPKCKSLQYNEITGECSLNQDDHTGKYDLISHKDVDYHYISCELSVLLDTTERMCGGSTTKASNNKEVDSNKID</sequence>
<evidence type="ECO:0000313" key="1">
    <source>
        <dbReference type="Proteomes" id="UP000887579"/>
    </source>
</evidence>
<dbReference type="Proteomes" id="UP000887579">
    <property type="component" value="Unplaced"/>
</dbReference>
<organism evidence="1 2">
    <name type="scientific">Panagrolaimus sp. ES5</name>
    <dbReference type="NCBI Taxonomy" id="591445"/>
    <lineage>
        <taxon>Eukaryota</taxon>
        <taxon>Metazoa</taxon>
        <taxon>Ecdysozoa</taxon>
        <taxon>Nematoda</taxon>
        <taxon>Chromadorea</taxon>
        <taxon>Rhabditida</taxon>
        <taxon>Tylenchina</taxon>
        <taxon>Panagrolaimomorpha</taxon>
        <taxon>Panagrolaimoidea</taxon>
        <taxon>Panagrolaimidae</taxon>
        <taxon>Panagrolaimus</taxon>
    </lineage>
</organism>
<name>A0AC34FNW7_9BILA</name>